<feature type="domain" description="HTH lacI-type" evidence="4">
    <location>
        <begin position="8"/>
        <end position="62"/>
    </location>
</feature>
<proteinExistence type="predicted"/>
<dbReference type="EMBL" id="JBHFAB010000027">
    <property type="protein sequence ID" value="MFC1420538.1"/>
    <property type="molecule type" value="Genomic_DNA"/>
</dbReference>
<dbReference type="CDD" id="cd01392">
    <property type="entry name" value="HTH_LacI"/>
    <property type="match status" value="1"/>
</dbReference>
<keyword evidence="2 5" id="KW-0238">DNA-binding</keyword>
<dbReference type="SUPFAM" id="SSF53822">
    <property type="entry name" value="Periplasmic binding protein-like I"/>
    <property type="match status" value="1"/>
</dbReference>
<organism evidence="5 6">
    <name type="scientific">Streptacidiphilus cavernicola</name>
    <dbReference type="NCBI Taxonomy" id="3342716"/>
    <lineage>
        <taxon>Bacteria</taxon>
        <taxon>Bacillati</taxon>
        <taxon>Actinomycetota</taxon>
        <taxon>Actinomycetes</taxon>
        <taxon>Kitasatosporales</taxon>
        <taxon>Streptomycetaceae</taxon>
        <taxon>Streptacidiphilus</taxon>
    </lineage>
</organism>
<dbReference type="InterPro" id="IPR028082">
    <property type="entry name" value="Peripla_BP_I"/>
</dbReference>
<dbReference type="SMART" id="SM00354">
    <property type="entry name" value="HTH_LACI"/>
    <property type="match status" value="1"/>
</dbReference>
<evidence type="ECO:0000259" key="4">
    <source>
        <dbReference type="PROSITE" id="PS50932"/>
    </source>
</evidence>
<accession>A0ABV6W466</accession>
<gene>
    <name evidence="5" type="ORF">ACEZDE_28430</name>
</gene>
<dbReference type="PROSITE" id="PS50932">
    <property type="entry name" value="HTH_LACI_2"/>
    <property type="match status" value="1"/>
</dbReference>
<dbReference type="InterPro" id="IPR010982">
    <property type="entry name" value="Lambda_DNA-bd_dom_sf"/>
</dbReference>
<reference evidence="5 6" key="1">
    <citation type="submission" date="2024-09" db="EMBL/GenBank/DDBJ databases">
        <authorList>
            <person name="Lee S.D."/>
        </authorList>
    </citation>
    <scope>NUCLEOTIDE SEQUENCE [LARGE SCALE GENOMIC DNA]</scope>
    <source>
        <strain evidence="5 6">N8-3</strain>
    </source>
</reference>
<evidence type="ECO:0000313" key="6">
    <source>
        <dbReference type="Proteomes" id="UP001592531"/>
    </source>
</evidence>
<dbReference type="Pfam" id="PF13377">
    <property type="entry name" value="Peripla_BP_3"/>
    <property type="match status" value="1"/>
</dbReference>
<dbReference type="Gene3D" id="3.40.50.2300">
    <property type="match status" value="2"/>
</dbReference>
<dbReference type="Pfam" id="PF00356">
    <property type="entry name" value="LacI"/>
    <property type="match status" value="1"/>
</dbReference>
<dbReference type="PANTHER" id="PTHR30146:SF109">
    <property type="entry name" value="HTH-TYPE TRANSCRIPTIONAL REGULATOR GALS"/>
    <property type="match status" value="1"/>
</dbReference>
<dbReference type="GO" id="GO:0003677">
    <property type="term" value="F:DNA binding"/>
    <property type="evidence" value="ECO:0007669"/>
    <property type="project" value="UniProtKB-KW"/>
</dbReference>
<dbReference type="InterPro" id="IPR046335">
    <property type="entry name" value="LacI/GalR-like_sensor"/>
</dbReference>
<dbReference type="RefSeq" id="WP_380541965.1">
    <property type="nucleotide sequence ID" value="NZ_JBHFAB010000027.1"/>
</dbReference>
<dbReference type="InterPro" id="IPR000843">
    <property type="entry name" value="HTH_LacI"/>
</dbReference>
<evidence type="ECO:0000313" key="5">
    <source>
        <dbReference type="EMBL" id="MFC1420538.1"/>
    </source>
</evidence>
<evidence type="ECO:0000256" key="2">
    <source>
        <dbReference type="ARBA" id="ARBA00023125"/>
    </source>
</evidence>
<keyword evidence="1" id="KW-0805">Transcription regulation</keyword>
<keyword evidence="3" id="KW-0804">Transcription</keyword>
<name>A0ABV6W466_9ACTN</name>
<protein>
    <submittedName>
        <fullName evidence="5">LacI family DNA-binding transcriptional regulator</fullName>
    </submittedName>
</protein>
<evidence type="ECO:0000256" key="3">
    <source>
        <dbReference type="ARBA" id="ARBA00023163"/>
    </source>
</evidence>
<dbReference type="PANTHER" id="PTHR30146">
    <property type="entry name" value="LACI-RELATED TRANSCRIPTIONAL REPRESSOR"/>
    <property type="match status" value="1"/>
</dbReference>
<dbReference type="Proteomes" id="UP001592531">
    <property type="component" value="Unassembled WGS sequence"/>
</dbReference>
<dbReference type="SUPFAM" id="SSF47413">
    <property type="entry name" value="lambda repressor-like DNA-binding domains"/>
    <property type="match status" value="1"/>
</dbReference>
<sequence>MATETVRPTLAEVARKAGVSTATASRVLNRSAKVSEAALARVESAVSELGYVRHRAHRAAPGGPGQGAGAVAVVVFEDMAHYQSDLFYSRLLVGVERSLQTADREFVVLTASRRSRRPTLVRYLCGGHVDGIVLVGPWGGDALPRLIRAAGVPMVSVGRLSGAGDLPCVDADNHGGAVLAVRHLLRAGRRAVGTIAGPPDMAVGADRLAGYRSAIREAGSPVRETVAYGDFTVASGEHALLRLLDLRPDLDAVFAASDLMAAGALRALRRLGRSVPADVAVVGFDDDVVAQRTRPQLSTVRQPVEEMGARAVAELLGYAPSGGSAGRERVVMATQLVLRESG</sequence>
<dbReference type="PROSITE" id="PS00356">
    <property type="entry name" value="HTH_LACI_1"/>
    <property type="match status" value="1"/>
</dbReference>
<dbReference type="PRINTS" id="PR00036">
    <property type="entry name" value="HTHLACI"/>
</dbReference>
<dbReference type="CDD" id="cd06267">
    <property type="entry name" value="PBP1_LacI_sugar_binding-like"/>
    <property type="match status" value="1"/>
</dbReference>
<dbReference type="Gene3D" id="1.10.260.40">
    <property type="entry name" value="lambda repressor-like DNA-binding domains"/>
    <property type="match status" value="1"/>
</dbReference>
<evidence type="ECO:0000256" key="1">
    <source>
        <dbReference type="ARBA" id="ARBA00023015"/>
    </source>
</evidence>
<comment type="caution">
    <text evidence="5">The sequence shown here is derived from an EMBL/GenBank/DDBJ whole genome shotgun (WGS) entry which is preliminary data.</text>
</comment>
<keyword evidence="6" id="KW-1185">Reference proteome</keyword>